<evidence type="ECO:0000313" key="1">
    <source>
        <dbReference type="EMBL" id="RXE57375.1"/>
    </source>
</evidence>
<keyword evidence="2" id="KW-1185">Reference proteome</keyword>
<dbReference type="EMBL" id="LHQS01000001">
    <property type="protein sequence ID" value="RXE57375.1"/>
    <property type="molecule type" value="Genomic_DNA"/>
</dbReference>
<organism evidence="1 2">
    <name type="scientific">Methanoculleus taiwanensis</name>
    <dbReference type="NCBI Taxonomy" id="1550565"/>
    <lineage>
        <taxon>Archaea</taxon>
        <taxon>Methanobacteriati</taxon>
        <taxon>Methanobacteriota</taxon>
        <taxon>Stenosarchaea group</taxon>
        <taxon>Methanomicrobia</taxon>
        <taxon>Methanomicrobiales</taxon>
        <taxon>Methanomicrobiaceae</taxon>
        <taxon>Methanoculleus</taxon>
    </lineage>
</organism>
<proteinExistence type="predicted"/>
<name>A0A498H5Q9_9EURY</name>
<comment type="caution">
    <text evidence="1">The sequence shown here is derived from an EMBL/GenBank/DDBJ whole genome shotgun (WGS) entry which is preliminary data.</text>
</comment>
<dbReference type="OrthoDB" id="107539at2157"/>
<dbReference type="Proteomes" id="UP000290932">
    <property type="component" value="Unassembled WGS sequence"/>
</dbReference>
<dbReference type="AlphaFoldDB" id="A0A498H5Q9"/>
<evidence type="ECO:0000313" key="2">
    <source>
        <dbReference type="Proteomes" id="UP000290932"/>
    </source>
</evidence>
<reference evidence="1 2" key="1">
    <citation type="journal article" date="2015" name="Int. J. Syst. Evol. Microbiol.">
        <title>Methanoculleus taiwanensis sp. nov., a methanogen isolated from deep marine sediment at the deformation front area near Taiwan.</title>
        <authorList>
            <person name="Weng C.Y."/>
            <person name="Chen S.C."/>
            <person name="Lai M.C."/>
            <person name="Wu S.Y."/>
            <person name="Lin S."/>
            <person name="Yang T.F."/>
            <person name="Chen P.C."/>
        </authorList>
    </citation>
    <scope>NUCLEOTIDE SEQUENCE [LARGE SCALE GENOMIC DNA]</scope>
    <source>
        <strain evidence="1 2">CYW4</strain>
    </source>
</reference>
<gene>
    <name evidence="1" type="ORF">ABH15_04635</name>
</gene>
<accession>A0A498H5Q9</accession>
<sequence length="101" mass="11033">MRQISVILLCFAVVAAVSTGVANLSLPDRDAPESVLGTAASMWEFVTWLVQLGDDCMALAHEVLRYLEVGSEYIERLTGAMETGKDIVNTTVERHAPPERV</sequence>
<dbReference type="RefSeq" id="WP_128693174.1">
    <property type="nucleotide sequence ID" value="NZ_LHQS01000001.1"/>
</dbReference>
<protein>
    <submittedName>
        <fullName evidence="1">Uncharacterized protein</fullName>
    </submittedName>
</protein>